<gene>
    <name evidence="1" type="ORF">CCUR1050_LOCUS33316</name>
</gene>
<reference evidence="1" key="1">
    <citation type="submission" date="2021-01" db="EMBL/GenBank/DDBJ databases">
        <authorList>
            <person name="Corre E."/>
            <person name="Pelletier E."/>
            <person name="Niang G."/>
            <person name="Scheremetjew M."/>
            <person name="Finn R."/>
            <person name="Kale V."/>
            <person name="Holt S."/>
            <person name="Cochrane G."/>
            <person name="Meng A."/>
            <person name="Brown T."/>
            <person name="Cohen L."/>
        </authorList>
    </citation>
    <scope>NUCLEOTIDE SEQUENCE</scope>
    <source>
        <strain evidence="1">CCAP979/52</strain>
    </source>
</reference>
<organism evidence="1">
    <name type="scientific">Cryptomonas curvata</name>
    <dbReference type="NCBI Taxonomy" id="233186"/>
    <lineage>
        <taxon>Eukaryota</taxon>
        <taxon>Cryptophyceae</taxon>
        <taxon>Cryptomonadales</taxon>
        <taxon>Cryptomonadaceae</taxon>
        <taxon>Cryptomonas</taxon>
    </lineage>
</organism>
<dbReference type="AlphaFoldDB" id="A0A7S0NC39"/>
<accession>A0A7S0NC39</accession>
<proteinExistence type="predicted"/>
<evidence type="ECO:0000313" key="1">
    <source>
        <dbReference type="EMBL" id="CAD8664215.1"/>
    </source>
</evidence>
<protein>
    <submittedName>
        <fullName evidence="1">Uncharacterized protein</fullName>
    </submittedName>
</protein>
<sequence>MTGVIEVNTLLGNTAWIESVNDEDLNTICCGKFKEEPLQSICKLDSKIKNSKEISEWRNAWDVCLNSPPSTPSKEEPDRTETVSRSLNRDVWTSLSTPEAITMEAVCGFWDYSRPALVANGLLTFDDGWTATS</sequence>
<name>A0A7S0NC39_9CRYP</name>
<dbReference type="EMBL" id="HBEZ01060653">
    <property type="protein sequence ID" value="CAD8664215.1"/>
    <property type="molecule type" value="Transcribed_RNA"/>
</dbReference>